<evidence type="ECO:0000313" key="3">
    <source>
        <dbReference type="Proteomes" id="UP000001194"/>
    </source>
</evidence>
<sequence>MDSTSANHFSFIAGVLGFVMAVTSASAWCRAYFPSVQMKILDDLLRETRQIHEQADAENLFPSEIFRKISKSMLASMEQRSLSLRKGTYNATTVIHEFLALFNGLSLRIIQLSYRVKKLRACLHATSEIERSKRRHGFNAPSGGGGADDTSVLLLTSIDASFDPESVHCPSNQQFGGSSDPRQGQSASCPTAPSELDSAVREALVGPGDSHHQVRINLAPCFGNRPIMRRQPSKIIWLCSAVFRKASCSYGPVSRPWGLLVFTIEDERRQRRAGEHGHSASTDVRMMDYTCLYGTTQPPTSRKHLQRDNCHS</sequence>
<gene>
    <name evidence="2" type="ORF">LACBIDRAFT_308693</name>
</gene>
<feature type="region of interest" description="Disordered" evidence="1">
    <location>
        <begin position="169"/>
        <end position="193"/>
    </location>
</feature>
<dbReference type="GeneID" id="6071420"/>
<dbReference type="OrthoDB" id="3069610at2759"/>
<dbReference type="AlphaFoldDB" id="B0CWY8"/>
<feature type="compositionally biased region" description="Polar residues" evidence="1">
    <location>
        <begin position="169"/>
        <end position="191"/>
    </location>
</feature>
<dbReference type="InParanoid" id="B0CWY8"/>
<reference evidence="2 3" key="1">
    <citation type="journal article" date="2008" name="Nature">
        <title>The genome of Laccaria bicolor provides insights into mycorrhizal symbiosis.</title>
        <authorList>
            <person name="Martin F."/>
            <person name="Aerts A."/>
            <person name="Ahren D."/>
            <person name="Brun A."/>
            <person name="Danchin E.G.J."/>
            <person name="Duchaussoy F."/>
            <person name="Gibon J."/>
            <person name="Kohler A."/>
            <person name="Lindquist E."/>
            <person name="Pereda V."/>
            <person name="Salamov A."/>
            <person name="Shapiro H.J."/>
            <person name="Wuyts J."/>
            <person name="Blaudez D."/>
            <person name="Buee M."/>
            <person name="Brokstein P."/>
            <person name="Canbaeck B."/>
            <person name="Cohen D."/>
            <person name="Courty P.E."/>
            <person name="Coutinho P.M."/>
            <person name="Delaruelle C."/>
            <person name="Detter J.C."/>
            <person name="Deveau A."/>
            <person name="DiFazio S."/>
            <person name="Duplessis S."/>
            <person name="Fraissinet-Tachet L."/>
            <person name="Lucic E."/>
            <person name="Frey-Klett P."/>
            <person name="Fourrey C."/>
            <person name="Feussner I."/>
            <person name="Gay G."/>
            <person name="Grimwood J."/>
            <person name="Hoegger P.J."/>
            <person name="Jain P."/>
            <person name="Kilaru S."/>
            <person name="Labbe J."/>
            <person name="Lin Y.C."/>
            <person name="Legue V."/>
            <person name="Le Tacon F."/>
            <person name="Marmeisse R."/>
            <person name="Melayah D."/>
            <person name="Montanini B."/>
            <person name="Muratet M."/>
            <person name="Nehls U."/>
            <person name="Niculita-Hirzel H."/>
            <person name="Oudot-Le Secq M.P."/>
            <person name="Peter M."/>
            <person name="Quesneville H."/>
            <person name="Rajashekar B."/>
            <person name="Reich M."/>
            <person name="Rouhier N."/>
            <person name="Schmutz J."/>
            <person name="Yin T."/>
            <person name="Chalot M."/>
            <person name="Henrissat B."/>
            <person name="Kuees U."/>
            <person name="Lucas S."/>
            <person name="Van de Peer Y."/>
            <person name="Podila G.K."/>
            <person name="Polle A."/>
            <person name="Pukkila P.J."/>
            <person name="Richardson P.M."/>
            <person name="Rouze P."/>
            <person name="Sanders I.R."/>
            <person name="Stajich J.E."/>
            <person name="Tunlid A."/>
            <person name="Tuskan G."/>
            <person name="Grigoriev I.V."/>
        </authorList>
    </citation>
    <scope>NUCLEOTIDE SEQUENCE [LARGE SCALE GENOMIC DNA]</scope>
    <source>
        <strain evidence="3">S238N-H82 / ATCC MYA-4686</strain>
    </source>
</reference>
<evidence type="ECO:0000313" key="2">
    <source>
        <dbReference type="EMBL" id="EDR13151.1"/>
    </source>
</evidence>
<dbReference type="RefSeq" id="XP_001875649.1">
    <property type="nucleotide sequence ID" value="XM_001875614.1"/>
</dbReference>
<evidence type="ECO:0000256" key="1">
    <source>
        <dbReference type="SAM" id="MobiDB-lite"/>
    </source>
</evidence>
<organism evidence="3">
    <name type="scientific">Laccaria bicolor (strain S238N-H82 / ATCC MYA-4686)</name>
    <name type="common">Bicoloured deceiver</name>
    <name type="synonym">Laccaria laccata var. bicolor</name>
    <dbReference type="NCBI Taxonomy" id="486041"/>
    <lineage>
        <taxon>Eukaryota</taxon>
        <taxon>Fungi</taxon>
        <taxon>Dikarya</taxon>
        <taxon>Basidiomycota</taxon>
        <taxon>Agaricomycotina</taxon>
        <taxon>Agaricomycetes</taxon>
        <taxon>Agaricomycetidae</taxon>
        <taxon>Agaricales</taxon>
        <taxon>Agaricineae</taxon>
        <taxon>Hydnangiaceae</taxon>
        <taxon>Laccaria</taxon>
    </lineage>
</organism>
<name>B0CWY8_LACBS</name>
<accession>B0CWY8</accession>
<dbReference type="KEGG" id="lbc:LACBIDRAFT_308693"/>
<dbReference type="HOGENOM" id="CLU_891566_0_0_1"/>
<protein>
    <submittedName>
        <fullName evidence="2">Predicted protein</fullName>
    </submittedName>
</protein>
<dbReference type="Proteomes" id="UP000001194">
    <property type="component" value="Unassembled WGS sequence"/>
</dbReference>
<keyword evidence="3" id="KW-1185">Reference proteome</keyword>
<dbReference type="EMBL" id="DS547093">
    <property type="protein sequence ID" value="EDR13151.1"/>
    <property type="molecule type" value="Genomic_DNA"/>
</dbReference>
<proteinExistence type="predicted"/>